<dbReference type="AlphaFoldDB" id="A0A8S1MS07"/>
<evidence type="ECO:0000256" key="1">
    <source>
        <dbReference type="SAM" id="Coils"/>
    </source>
</evidence>
<feature type="region of interest" description="Disordered" evidence="2">
    <location>
        <begin position="249"/>
        <end position="285"/>
    </location>
</feature>
<dbReference type="OrthoDB" id="303183at2759"/>
<feature type="coiled-coil region" evidence="1">
    <location>
        <begin position="109"/>
        <end position="136"/>
    </location>
</feature>
<keyword evidence="1" id="KW-0175">Coiled coil</keyword>
<accession>A0A8S1MS07</accession>
<gene>
    <name evidence="3" type="ORF">PSON_ATCC_30995.1.T0410223</name>
</gene>
<proteinExistence type="predicted"/>
<evidence type="ECO:0000256" key="2">
    <source>
        <dbReference type="SAM" id="MobiDB-lite"/>
    </source>
</evidence>
<name>A0A8S1MS07_9CILI</name>
<sequence>MSYLITEAQIPILESLDQNAAKKLKEMCKDIEGLMMNTNSRISTLLQNQQTSFFKAFKIVVEEISSDFRNLQQKFEEYIAYHENETEVVNAQNKLVFFRNECQVLNKLCTELKYENQQLKVKIKELDQEINNQKLILLKQATKNSQLHELISFFQQKLQAQNPQQKQSQIDSVKYHTLMNTDTKLRVPQLKLQNRYHTDIQENDYNSIITNSQKNQTINICKIQKHKRNLTLLNKTSDEILDNSKAKFKFNQQDQMNERSQKSRAKSQQQTLKFHQNSETTQKTQEISQSLIKNIRVNTSYYQTNLGDSS</sequence>
<evidence type="ECO:0000313" key="4">
    <source>
        <dbReference type="Proteomes" id="UP000692954"/>
    </source>
</evidence>
<evidence type="ECO:0000313" key="3">
    <source>
        <dbReference type="EMBL" id="CAD8081081.1"/>
    </source>
</evidence>
<feature type="compositionally biased region" description="Polar residues" evidence="2">
    <location>
        <begin position="271"/>
        <end position="285"/>
    </location>
</feature>
<comment type="caution">
    <text evidence="3">The sequence shown here is derived from an EMBL/GenBank/DDBJ whole genome shotgun (WGS) entry which is preliminary data.</text>
</comment>
<keyword evidence="4" id="KW-1185">Reference proteome</keyword>
<organism evidence="3 4">
    <name type="scientific">Paramecium sonneborni</name>
    <dbReference type="NCBI Taxonomy" id="65129"/>
    <lineage>
        <taxon>Eukaryota</taxon>
        <taxon>Sar</taxon>
        <taxon>Alveolata</taxon>
        <taxon>Ciliophora</taxon>
        <taxon>Intramacronucleata</taxon>
        <taxon>Oligohymenophorea</taxon>
        <taxon>Peniculida</taxon>
        <taxon>Parameciidae</taxon>
        <taxon>Paramecium</taxon>
    </lineage>
</organism>
<reference evidence="3" key="1">
    <citation type="submission" date="2021-01" db="EMBL/GenBank/DDBJ databases">
        <authorList>
            <consortium name="Genoscope - CEA"/>
            <person name="William W."/>
        </authorList>
    </citation>
    <scope>NUCLEOTIDE SEQUENCE</scope>
</reference>
<dbReference type="Proteomes" id="UP000692954">
    <property type="component" value="Unassembled WGS sequence"/>
</dbReference>
<dbReference type="EMBL" id="CAJJDN010000041">
    <property type="protein sequence ID" value="CAD8081081.1"/>
    <property type="molecule type" value="Genomic_DNA"/>
</dbReference>
<protein>
    <submittedName>
        <fullName evidence="3">Uncharacterized protein</fullName>
    </submittedName>
</protein>